<feature type="region of interest" description="Disordered" evidence="2">
    <location>
        <begin position="1"/>
        <end position="26"/>
    </location>
</feature>
<comment type="caution">
    <text evidence="4">The sequence shown here is derived from an EMBL/GenBank/DDBJ whole genome shotgun (WGS) entry which is preliminary data.</text>
</comment>
<dbReference type="InterPro" id="IPR000834">
    <property type="entry name" value="Peptidase_M14"/>
</dbReference>
<comment type="caution">
    <text evidence="1">Lacks conserved residue(s) required for the propagation of feature annotation.</text>
</comment>
<keyword evidence="4" id="KW-0378">Hydrolase</keyword>
<dbReference type="Proteomes" id="UP000295058">
    <property type="component" value="Unassembled WGS sequence"/>
</dbReference>
<proteinExistence type="inferred from homology"/>
<dbReference type="GO" id="GO:0006508">
    <property type="term" value="P:proteolysis"/>
    <property type="evidence" value="ECO:0007669"/>
    <property type="project" value="InterPro"/>
</dbReference>
<evidence type="ECO:0000313" key="4">
    <source>
        <dbReference type="EMBL" id="OYD25807.1"/>
    </source>
</evidence>
<evidence type="ECO:0000313" key="6">
    <source>
        <dbReference type="Proteomes" id="UP000243640"/>
    </source>
</evidence>
<name>A0A235CP78_9GAMM</name>
<evidence type="ECO:0000256" key="2">
    <source>
        <dbReference type="SAM" id="MobiDB-lite"/>
    </source>
</evidence>
<protein>
    <submittedName>
        <fullName evidence="4">Zinc carboxypeptidase</fullName>
    </submittedName>
</protein>
<dbReference type="Gene3D" id="3.40.630.10">
    <property type="entry name" value="Zn peptidases"/>
    <property type="match status" value="1"/>
</dbReference>
<sequence length="361" mass="42218">MTTRPPLDSPASDNRVPSRRPGRHQHKPLPELHLLEHLLQQGAPALRSRILTEVRDGERYLPVYALELGSASHTAPVLLLSGGVHGIERIGTQLLLAQLDTLLQRLNWDRSLQQLLQRVRIVMCPLLNPVGMAHGWRSNGNGIDLMRNAPIDAEQPSPWLVSGHRLGRWLPWYRGKQDQPMQTEAQAFCSLVEEQLAAAPFTLALDCHSGFGMRDRIWFPYSGRRQLLEHAAELHALLQLFEHSHPHHPYLFEPQHHHYRTHGDLWDYLYQRHYQRQQQVFLPLTLEMGSWLWVKKNLRQLTSYTGLFNPLVPHRHQRTLRRHQLLLDFLLRAVDAWQNWLPADDKRRLHQRSAERRWEIP</sequence>
<evidence type="ECO:0000259" key="3">
    <source>
        <dbReference type="PROSITE" id="PS52035"/>
    </source>
</evidence>
<dbReference type="PROSITE" id="PS52035">
    <property type="entry name" value="PEPTIDASE_M14"/>
    <property type="match status" value="1"/>
</dbReference>
<dbReference type="RefSeq" id="WP_094276996.1">
    <property type="nucleotide sequence ID" value="NZ_JAJGNK010000002.1"/>
</dbReference>
<dbReference type="EMBL" id="SODO01000003">
    <property type="protein sequence ID" value="TDW60181.1"/>
    <property type="molecule type" value="Genomic_DNA"/>
</dbReference>
<keyword evidence="7" id="KW-1185">Reference proteome</keyword>
<evidence type="ECO:0000313" key="5">
    <source>
        <dbReference type="EMBL" id="TDW60181.1"/>
    </source>
</evidence>
<reference evidence="5 7" key="2">
    <citation type="submission" date="2019-03" db="EMBL/GenBank/DDBJ databases">
        <title>Genomic Encyclopedia of Archaeal and Bacterial Type Strains, Phase II (KMG-II): from individual species to whole genera.</title>
        <authorList>
            <person name="Goeker M."/>
        </authorList>
    </citation>
    <scope>NUCLEOTIDE SEQUENCE [LARGE SCALE GENOMIC DNA]</scope>
    <source>
        <strain evidence="5 7">DSM 15594</strain>
    </source>
</reference>
<dbReference type="OrthoDB" id="9779324at2"/>
<evidence type="ECO:0000313" key="7">
    <source>
        <dbReference type="Proteomes" id="UP000295058"/>
    </source>
</evidence>
<dbReference type="Proteomes" id="UP000243640">
    <property type="component" value="Unassembled WGS sequence"/>
</dbReference>
<dbReference type="SUPFAM" id="SSF53187">
    <property type="entry name" value="Zn-dependent exopeptidases"/>
    <property type="match status" value="1"/>
</dbReference>
<dbReference type="EMBL" id="NQJF01000002">
    <property type="protein sequence ID" value="OYD25807.1"/>
    <property type="molecule type" value="Genomic_DNA"/>
</dbReference>
<organism evidence="4 6">
    <name type="scientific">Oceanimonas baumannii</name>
    <dbReference type="NCBI Taxonomy" id="129578"/>
    <lineage>
        <taxon>Bacteria</taxon>
        <taxon>Pseudomonadati</taxon>
        <taxon>Pseudomonadota</taxon>
        <taxon>Gammaproteobacteria</taxon>
        <taxon>Aeromonadales</taxon>
        <taxon>Aeromonadaceae</taxon>
        <taxon>Oceanimonas</taxon>
    </lineage>
</organism>
<dbReference type="GO" id="GO:0008270">
    <property type="term" value="F:zinc ion binding"/>
    <property type="evidence" value="ECO:0007669"/>
    <property type="project" value="InterPro"/>
</dbReference>
<keyword evidence="4" id="KW-0645">Protease</keyword>
<evidence type="ECO:0000256" key="1">
    <source>
        <dbReference type="PROSITE-ProRule" id="PRU01379"/>
    </source>
</evidence>
<gene>
    <name evidence="4" type="ORF">B6S09_02915</name>
    <name evidence="5" type="ORF">LY04_01176</name>
</gene>
<reference evidence="4 6" key="1">
    <citation type="submission" date="2017-08" db="EMBL/GenBank/DDBJ databases">
        <title>Draft Genome Sequence of the Marine Bacterium Oceanimonas baumannii ATCC 700832.</title>
        <authorList>
            <person name="Mcclelland W.D."/>
            <person name="Brennan M.A."/>
            <person name="Trachtenberg A.M."/>
            <person name="Maclea K.S."/>
        </authorList>
    </citation>
    <scope>NUCLEOTIDE SEQUENCE [LARGE SCALE GENOMIC DNA]</scope>
    <source>
        <strain evidence="4 6">ATCC 700832</strain>
    </source>
</reference>
<dbReference type="Pfam" id="PF00246">
    <property type="entry name" value="Peptidase_M14"/>
    <property type="match status" value="1"/>
</dbReference>
<feature type="domain" description="Peptidase M14" evidence="3">
    <location>
        <begin position="25"/>
        <end position="301"/>
    </location>
</feature>
<accession>A0A235CP78</accession>
<keyword evidence="4" id="KW-0121">Carboxypeptidase</keyword>
<comment type="similarity">
    <text evidence="1">Belongs to the peptidase M14 family.</text>
</comment>
<feature type="compositionally biased region" description="Basic residues" evidence="2">
    <location>
        <begin position="17"/>
        <end position="26"/>
    </location>
</feature>
<dbReference type="GO" id="GO:0004181">
    <property type="term" value="F:metallocarboxypeptidase activity"/>
    <property type="evidence" value="ECO:0007669"/>
    <property type="project" value="InterPro"/>
</dbReference>
<dbReference type="AlphaFoldDB" id="A0A235CP78"/>